<feature type="domain" description="VTT" evidence="2">
    <location>
        <begin position="37"/>
        <end position="158"/>
    </location>
</feature>
<dbReference type="InterPro" id="IPR032816">
    <property type="entry name" value="VTT_dom"/>
</dbReference>
<dbReference type="GO" id="GO:0005886">
    <property type="term" value="C:plasma membrane"/>
    <property type="evidence" value="ECO:0007669"/>
    <property type="project" value="TreeGrafter"/>
</dbReference>
<sequence>MRFLRKLYDWVLTWAYSPYAVPALFLLALAESSFFPIPPDVLLMALAISIPRKSFYYALVCSVGSVIGGVLGYLIGYEFMELIGYRIIELYGFADKWDYVGNLYNTYAGWAVAIAGFTPIPYKLFTIAAGAFKIDFTVFLIASVLSRSARFFLVGGLIYFFGPPIRSFIDKYFNLLAILFMILLIGGFILIKHAVH</sequence>
<dbReference type="PANTHER" id="PTHR42709:SF11">
    <property type="entry name" value="DEDA FAMILY PROTEIN"/>
    <property type="match status" value="1"/>
</dbReference>
<evidence type="ECO:0000259" key="2">
    <source>
        <dbReference type="Pfam" id="PF09335"/>
    </source>
</evidence>
<dbReference type="PANTHER" id="PTHR42709">
    <property type="entry name" value="ALKALINE PHOSPHATASE LIKE PROTEIN"/>
    <property type="match status" value="1"/>
</dbReference>
<feature type="transmembrane region" description="Helical" evidence="1">
    <location>
        <begin position="55"/>
        <end position="75"/>
    </location>
</feature>
<dbReference type="Pfam" id="PF09335">
    <property type="entry name" value="VTT_dom"/>
    <property type="match status" value="1"/>
</dbReference>
<name>A0A7C4EUM7_9BACT</name>
<dbReference type="AlphaFoldDB" id="A0A7C4EUM7"/>
<feature type="transmembrane region" description="Helical" evidence="1">
    <location>
        <begin position="137"/>
        <end position="160"/>
    </location>
</feature>
<keyword evidence="1" id="KW-0812">Transmembrane</keyword>
<feature type="transmembrane region" description="Helical" evidence="1">
    <location>
        <begin position="107"/>
        <end position="125"/>
    </location>
</feature>
<evidence type="ECO:0000256" key="1">
    <source>
        <dbReference type="SAM" id="Phobius"/>
    </source>
</evidence>
<comment type="caution">
    <text evidence="3">The sequence shown here is derived from an EMBL/GenBank/DDBJ whole genome shotgun (WGS) entry which is preliminary data.</text>
</comment>
<feature type="transmembrane region" description="Helical" evidence="1">
    <location>
        <begin position="20"/>
        <end position="43"/>
    </location>
</feature>
<keyword evidence="1" id="KW-0472">Membrane</keyword>
<dbReference type="EMBL" id="DTGT01000179">
    <property type="protein sequence ID" value="HGH60773.1"/>
    <property type="molecule type" value="Genomic_DNA"/>
</dbReference>
<protein>
    <submittedName>
        <fullName evidence="3">DedA family protein</fullName>
    </submittedName>
</protein>
<proteinExistence type="predicted"/>
<evidence type="ECO:0000313" key="3">
    <source>
        <dbReference type="EMBL" id="HGH60773.1"/>
    </source>
</evidence>
<dbReference type="InterPro" id="IPR051311">
    <property type="entry name" value="DedA_domain"/>
</dbReference>
<feature type="transmembrane region" description="Helical" evidence="1">
    <location>
        <begin position="172"/>
        <end position="191"/>
    </location>
</feature>
<reference evidence="3" key="1">
    <citation type="journal article" date="2020" name="mSystems">
        <title>Genome- and Community-Level Interaction Insights into Carbon Utilization and Element Cycling Functions of Hydrothermarchaeota in Hydrothermal Sediment.</title>
        <authorList>
            <person name="Zhou Z."/>
            <person name="Liu Y."/>
            <person name="Xu W."/>
            <person name="Pan J."/>
            <person name="Luo Z.H."/>
            <person name="Li M."/>
        </authorList>
    </citation>
    <scope>NUCLEOTIDE SEQUENCE [LARGE SCALE GENOMIC DNA]</scope>
    <source>
        <strain evidence="3">SpSt-769</strain>
    </source>
</reference>
<gene>
    <name evidence="3" type="ORF">ENV54_05685</name>
</gene>
<organism evidence="3">
    <name type="scientific">Desulfomonile tiedjei</name>
    <dbReference type="NCBI Taxonomy" id="2358"/>
    <lineage>
        <taxon>Bacteria</taxon>
        <taxon>Pseudomonadati</taxon>
        <taxon>Thermodesulfobacteriota</taxon>
        <taxon>Desulfomonilia</taxon>
        <taxon>Desulfomonilales</taxon>
        <taxon>Desulfomonilaceae</taxon>
        <taxon>Desulfomonile</taxon>
    </lineage>
</organism>
<accession>A0A7C4EUM7</accession>
<keyword evidence="1" id="KW-1133">Transmembrane helix</keyword>